<keyword evidence="3" id="KW-1185">Reference proteome</keyword>
<proteinExistence type="predicted"/>
<dbReference type="GO" id="GO:0050114">
    <property type="term" value="F:myo-inosose-2 dehydratase activity"/>
    <property type="evidence" value="ECO:0007669"/>
    <property type="project" value="UniProtKB-EC"/>
</dbReference>
<dbReference type="EMBL" id="QQNH01000018">
    <property type="protein sequence ID" value="RDE08336.1"/>
    <property type="molecule type" value="Genomic_DNA"/>
</dbReference>
<feature type="domain" description="Xylose isomerase-like TIM barrel" evidence="1">
    <location>
        <begin position="30"/>
        <end position="286"/>
    </location>
</feature>
<evidence type="ECO:0000259" key="1">
    <source>
        <dbReference type="Pfam" id="PF01261"/>
    </source>
</evidence>
<dbReference type="AlphaFoldDB" id="A0A369W0Y6"/>
<dbReference type="SUPFAM" id="SSF51658">
    <property type="entry name" value="Xylose isomerase-like"/>
    <property type="match status" value="1"/>
</dbReference>
<reference evidence="3" key="1">
    <citation type="submission" date="2018-07" db="EMBL/GenBank/DDBJ databases">
        <authorList>
            <person name="Liu B.-T."/>
            <person name="Du Z."/>
        </authorList>
    </citation>
    <scope>NUCLEOTIDE SEQUENCE [LARGE SCALE GENOMIC DNA]</scope>
    <source>
        <strain evidence="3">XYN52</strain>
    </source>
</reference>
<dbReference type="NCBIfam" id="TIGR04379">
    <property type="entry name" value="myo_inos_iolE"/>
    <property type="match status" value="1"/>
</dbReference>
<dbReference type="PANTHER" id="PTHR12110:SF41">
    <property type="entry name" value="INOSOSE DEHYDRATASE"/>
    <property type="match status" value="1"/>
</dbReference>
<dbReference type="InterPro" id="IPR013022">
    <property type="entry name" value="Xyl_isomerase-like_TIM-brl"/>
</dbReference>
<dbReference type="Proteomes" id="UP000253759">
    <property type="component" value="Unassembled WGS sequence"/>
</dbReference>
<dbReference type="InterPro" id="IPR050312">
    <property type="entry name" value="IolE/XylAMocC-like"/>
</dbReference>
<dbReference type="Pfam" id="PF01261">
    <property type="entry name" value="AP_endonuc_2"/>
    <property type="match status" value="1"/>
</dbReference>
<gene>
    <name evidence="2" type="primary">iolE</name>
    <name evidence="2" type="ORF">DVH29_12050</name>
</gene>
<sequence>MMIRIGANPIGWSNDDMIEIGGETPLEVCLAEAREAGFTGMELGNKFPRRAETLRPILEAHGHSLVSGWYSTELLLRDENAEFEAVAAHAELLAAMGCGVLIACETSNAIHGQMETPLSARPVLPHDVWGRFGMRLTAFAQKLKQHYGLTLVYHHHMGTIVQTEAEIDRLMATTGDAVHLLLDTGHVTWGGGDPARVARNHKARIAHVHAKDVRAAMMLKSNAEDWSFLRSVLAGVYTVPGDGLVDFPAVFAELGGYAGWVVVEAEQDPEKAHPLTYAKMGYDYLRQALGGAGFTIAD</sequence>
<evidence type="ECO:0000313" key="3">
    <source>
        <dbReference type="Proteomes" id="UP000253759"/>
    </source>
</evidence>
<evidence type="ECO:0000313" key="2">
    <source>
        <dbReference type="EMBL" id="RDE08336.1"/>
    </source>
</evidence>
<comment type="caution">
    <text evidence="2">The sequence shown here is derived from an EMBL/GenBank/DDBJ whole genome shotgun (WGS) entry which is preliminary data.</text>
</comment>
<name>A0A369W0Y6_9HYPH</name>
<dbReference type="OrthoDB" id="9804047at2"/>
<dbReference type="EC" id="4.2.1.44" evidence="2"/>
<dbReference type="InterPro" id="IPR030823">
    <property type="entry name" value="IolE/MocC"/>
</dbReference>
<protein>
    <submittedName>
        <fullName evidence="2">Myo-inosose-2 dehydratase</fullName>
        <ecNumber evidence="2">4.2.1.44</ecNumber>
    </submittedName>
</protein>
<accession>A0A369W0Y6</accession>
<organism evidence="2 3">
    <name type="scientific">Pelagibacterium lacus</name>
    <dbReference type="NCBI Taxonomy" id="2282655"/>
    <lineage>
        <taxon>Bacteria</taxon>
        <taxon>Pseudomonadati</taxon>
        <taxon>Pseudomonadota</taxon>
        <taxon>Alphaproteobacteria</taxon>
        <taxon>Hyphomicrobiales</taxon>
        <taxon>Devosiaceae</taxon>
        <taxon>Pelagibacterium</taxon>
    </lineage>
</organism>
<dbReference type="InterPro" id="IPR036237">
    <property type="entry name" value="Xyl_isomerase-like_sf"/>
</dbReference>
<dbReference type="PANTHER" id="PTHR12110">
    <property type="entry name" value="HYDROXYPYRUVATE ISOMERASE"/>
    <property type="match status" value="1"/>
</dbReference>
<keyword evidence="2" id="KW-0456">Lyase</keyword>
<dbReference type="Gene3D" id="3.20.20.150">
    <property type="entry name" value="Divalent-metal-dependent TIM barrel enzymes"/>
    <property type="match status" value="1"/>
</dbReference>